<dbReference type="PANTHER" id="PTHR43991">
    <property type="entry name" value="WD REPEAT PROTEIN (AFU_ORTHOLOGUE AFUA_8G05640)-RELATED"/>
    <property type="match status" value="1"/>
</dbReference>
<dbReference type="Gene3D" id="2.130.10.10">
    <property type="entry name" value="YVTN repeat-like/Quinoprotein amine dehydrogenase"/>
    <property type="match status" value="1"/>
</dbReference>
<evidence type="ECO:0000256" key="1">
    <source>
        <dbReference type="PROSITE-ProRule" id="PRU00221"/>
    </source>
</evidence>
<dbReference type="SUPFAM" id="SSF101908">
    <property type="entry name" value="Putative isomerase YbhE"/>
    <property type="match status" value="1"/>
</dbReference>
<reference evidence="3 4" key="1">
    <citation type="submission" date="2024-04" db="EMBL/GenBank/DDBJ databases">
        <title>Symmetric and asymmetric DNA N6-adenine methylation regulates different biological responses in Mucorales.</title>
        <authorList>
            <consortium name="Lawrence Berkeley National Laboratory"/>
            <person name="Lax C."/>
            <person name="Mondo S.J."/>
            <person name="Osorio-Concepcion M."/>
            <person name="Muszewska A."/>
            <person name="Corrochano-Luque M."/>
            <person name="Gutierrez G."/>
            <person name="Riley R."/>
            <person name="Lipzen A."/>
            <person name="Guo J."/>
            <person name="Hundley H."/>
            <person name="Amirebrahimi M."/>
            <person name="Ng V."/>
            <person name="Lorenzo-Gutierrez D."/>
            <person name="Binder U."/>
            <person name="Yang J."/>
            <person name="Song Y."/>
            <person name="Canovas D."/>
            <person name="Navarro E."/>
            <person name="Freitag M."/>
            <person name="Gabaldon T."/>
            <person name="Grigoriev I.V."/>
            <person name="Corrochano L.M."/>
            <person name="Nicolas F.E."/>
            <person name="Garre V."/>
        </authorList>
    </citation>
    <scope>NUCLEOTIDE SEQUENCE [LARGE SCALE GENOMIC DNA]</scope>
    <source>
        <strain evidence="3 4">L51</strain>
    </source>
</reference>
<dbReference type="PROSITE" id="PS50294">
    <property type="entry name" value="WD_REPEATS_REGION"/>
    <property type="match status" value="1"/>
</dbReference>
<dbReference type="PROSITE" id="PS50082">
    <property type="entry name" value="WD_REPEATS_2"/>
    <property type="match status" value="1"/>
</dbReference>
<protein>
    <recommendedName>
        <fullName evidence="2">DUF2415 domain-containing protein</fullName>
    </recommendedName>
</protein>
<sequence length="319" mass="35787">KEDRFFTFKHGKLSERCSVGHFQLRSLLWATSKNDVYYLLDDSVRHWSPQRSSSRLVSSFPMKVISMTCSHNMLLVGGAKGEYACRRLDSKDDMYYFGKPTRNPNGTTNHLDVADLKQGGLTALISGNDETTHFIDLKTMQTKQIIQFPFPVNHAAISPDKEMLCAVGDSTKTVVADINTGSEIFSIDEHHDFSFSCCWSPDGRTFATGNQDKTTRVYDIRNTSRTLHLLGGNIGAIRSLQYSSDGKYMVAAEHIDYIHVYDAKNDYRSSQVINLFGSIAGVSLTPDGQSLFVANSEDEDIGRGIYEFQRARDPAPFYI</sequence>
<feature type="domain" description="DUF2415" evidence="2">
    <location>
        <begin position="235"/>
        <end position="273"/>
    </location>
</feature>
<dbReference type="Pfam" id="PF00400">
    <property type="entry name" value="WD40"/>
    <property type="match status" value="1"/>
</dbReference>
<proteinExistence type="predicted"/>
<dbReference type="InterPro" id="IPR001680">
    <property type="entry name" value="WD40_rpt"/>
</dbReference>
<accession>A0ABR3ANG6</accession>
<feature type="repeat" description="WD" evidence="1">
    <location>
        <begin position="187"/>
        <end position="228"/>
    </location>
</feature>
<name>A0ABR3ANG6_PHYBL</name>
<evidence type="ECO:0000259" key="2">
    <source>
        <dbReference type="Pfam" id="PF10313"/>
    </source>
</evidence>
<comment type="caution">
    <text evidence="3">The sequence shown here is derived from an EMBL/GenBank/DDBJ whole genome shotgun (WGS) entry which is preliminary data.</text>
</comment>
<dbReference type="InterPro" id="IPR019417">
    <property type="entry name" value="DUF2415"/>
</dbReference>
<dbReference type="InterPro" id="IPR015943">
    <property type="entry name" value="WD40/YVTN_repeat-like_dom_sf"/>
</dbReference>
<keyword evidence="1" id="KW-0853">WD repeat</keyword>
<organism evidence="3 4">
    <name type="scientific">Phycomyces blakesleeanus</name>
    <dbReference type="NCBI Taxonomy" id="4837"/>
    <lineage>
        <taxon>Eukaryota</taxon>
        <taxon>Fungi</taxon>
        <taxon>Fungi incertae sedis</taxon>
        <taxon>Mucoromycota</taxon>
        <taxon>Mucoromycotina</taxon>
        <taxon>Mucoromycetes</taxon>
        <taxon>Mucorales</taxon>
        <taxon>Phycomycetaceae</taxon>
        <taxon>Phycomyces</taxon>
    </lineage>
</organism>
<evidence type="ECO:0000313" key="4">
    <source>
        <dbReference type="Proteomes" id="UP001448207"/>
    </source>
</evidence>
<dbReference type="PANTHER" id="PTHR43991:SF12">
    <property type="entry name" value="WD REPEAT PROTEIN (AFU_ORTHOLOGUE AFUA_8G05640)"/>
    <property type="match status" value="1"/>
</dbReference>
<dbReference type="Pfam" id="PF10313">
    <property type="entry name" value="DUF2415"/>
    <property type="match status" value="1"/>
</dbReference>
<dbReference type="Proteomes" id="UP001448207">
    <property type="component" value="Unassembled WGS sequence"/>
</dbReference>
<dbReference type="EMBL" id="JBCLYO010000026">
    <property type="protein sequence ID" value="KAL0078038.1"/>
    <property type="molecule type" value="Genomic_DNA"/>
</dbReference>
<gene>
    <name evidence="3" type="ORF">J3Q64DRAFT_1872827</name>
</gene>
<feature type="non-terminal residue" evidence="3">
    <location>
        <position position="1"/>
    </location>
</feature>
<evidence type="ECO:0000313" key="3">
    <source>
        <dbReference type="EMBL" id="KAL0078038.1"/>
    </source>
</evidence>
<keyword evidence="4" id="KW-1185">Reference proteome</keyword>
<dbReference type="SMART" id="SM00320">
    <property type="entry name" value="WD40"/>
    <property type="match status" value="3"/>
</dbReference>